<dbReference type="PANTHER" id="PTHR42884:SF14">
    <property type="entry name" value="NEUROENDOCRINE CONVERTASE 1"/>
    <property type="match status" value="1"/>
</dbReference>
<sequence length="395" mass="42638">MPVQFAKQQYYEKRITKSYIIPQDPLFTEQWNLLNTGQVGSEYDGHNLNIEPAWLQGITGCNVTVSIVDDGLDYRHLDIWPNFAPSATYDYADDDFDPLFYRVSHGTSCGGVVGGAHNNLFCGTGIAYESNIGGLRLLPLSGEAMDMQEANALSHAMDIVDIYSSSWGRSDKGTVVEGPRTMGQIALKMEQADYFPQGRNGKGSIYVWANGNGGFLDTCATDGFASSIYTISVGAISATGLPSFFDVECPAKLVTAYVTDQEDDVDIRTTVTGGKCRAAFGGTSAATPMVSGSIALALEAKYSFVVKHGLLPQLSTSPSLTWRDVQYLIAYTANPQLTNGTDTDINGAGLAVSHQYGFGVMDAEAMVTRARHWIHVPPQMQDNVNTVSQSVANPD</sequence>
<keyword evidence="2 6" id="KW-0645">Protease</keyword>
<reference evidence="8" key="1">
    <citation type="submission" date="2023-03" db="EMBL/GenBank/DDBJ databases">
        <authorList>
            <person name="Steffen K."/>
            <person name="Cardenas P."/>
        </authorList>
    </citation>
    <scope>NUCLEOTIDE SEQUENCE</scope>
</reference>
<dbReference type="CDD" id="cd04059">
    <property type="entry name" value="Peptidases_S8_Protein_convertases_Kexins_Furin-like"/>
    <property type="match status" value="1"/>
</dbReference>
<dbReference type="InterPro" id="IPR023827">
    <property type="entry name" value="Peptidase_S8_Asp-AS"/>
</dbReference>
<dbReference type="AlphaFoldDB" id="A0AA35RCG6"/>
<feature type="active site" description="Charge relay system" evidence="5 6">
    <location>
        <position position="69"/>
    </location>
</feature>
<dbReference type="Proteomes" id="UP001174909">
    <property type="component" value="Unassembled WGS sequence"/>
</dbReference>
<dbReference type="Pfam" id="PF00082">
    <property type="entry name" value="Peptidase_S8"/>
    <property type="match status" value="1"/>
</dbReference>
<dbReference type="Gene3D" id="3.40.50.200">
    <property type="entry name" value="Peptidase S8/S53 domain"/>
    <property type="match status" value="1"/>
</dbReference>
<protein>
    <submittedName>
        <fullName evidence="8">Furin-1</fullName>
    </submittedName>
</protein>
<evidence type="ECO:0000256" key="1">
    <source>
        <dbReference type="ARBA" id="ARBA00005325"/>
    </source>
</evidence>
<dbReference type="InterPro" id="IPR023828">
    <property type="entry name" value="Peptidase_S8_Ser-AS"/>
</dbReference>
<dbReference type="PROSITE" id="PS51892">
    <property type="entry name" value="SUBTILASE"/>
    <property type="match status" value="1"/>
</dbReference>
<dbReference type="PROSITE" id="PS00136">
    <property type="entry name" value="SUBTILASE_ASP"/>
    <property type="match status" value="1"/>
</dbReference>
<name>A0AA35RCG6_GEOBA</name>
<dbReference type="SUPFAM" id="SSF52743">
    <property type="entry name" value="Subtilisin-like"/>
    <property type="match status" value="1"/>
</dbReference>
<dbReference type="PROSITE" id="PS00138">
    <property type="entry name" value="SUBTILASE_SER"/>
    <property type="match status" value="1"/>
</dbReference>
<evidence type="ECO:0000256" key="6">
    <source>
        <dbReference type="PROSITE-ProRule" id="PRU01240"/>
    </source>
</evidence>
<feature type="active site" description="Charge relay system" evidence="5 6">
    <location>
        <position position="105"/>
    </location>
</feature>
<comment type="similarity">
    <text evidence="1">Belongs to the peptidase S8 family. Furin subfamily.</text>
</comment>
<dbReference type="PRINTS" id="PR00723">
    <property type="entry name" value="SUBTILISIN"/>
</dbReference>
<keyword evidence="3 6" id="KW-0378">Hydrolase</keyword>
<keyword evidence="4 6" id="KW-0720">Serine protease</keyword>
<dbReference type="InterPro" id="IPR015500">
    <property type="entry name" value="Peptidase_S8_subtilisin-rel"/>
</dbReference>
<evidence type="ECO:0000256" key="2">
    <source>
        <dbReference type="ARBA" id="ARBA00022670"/>
    </source>
</evidence>
<dbReference type="GO" id="GO:0016485">
    <property type="term" value="P:protein processing"/>
    <property type="evidence" value="ECO:0007669"/>
    <property type="project" value="TreeGrafter"/>
</dbReference>
<feature type="domain" description="Peptidase S8/S53" evidence="7">
    <location>
        <begin position="62"/>
        <end position="359"/>
    </location>
</feature>
<dbReference type="GO" id="GO:0005802">
    <property type="term" value="C:trans-Golgi network"/>
    <property type="evidence" value="ECO:0007669"/>
    <property type="project" value="TreeGrafter"/>
</dbReference>
<accession>A0AA35RCG6</accession>
<dbReference type="PROSITE" id="PS00137">
    <property type="entry name" value="SUBTILASE_HIS"/>
    <property type="match status" value="1"/>
</dbReference>
<gene>
    <name evidence="8" type="ORF">GBAR_LOCUS5923</name>
</gene>
<comment type="caution">
    <text evidence="8">The sequence shown here is derived from an EMBL/GenBank/DDBJ whole genome shotgun (WGS) entry which is preliminary data.</text>
</comment>
<dbReference type="PANTHER" id="PTHR42884">
    <property type="entry name" value="PROPROTEIN CONVERTASE SUBTILISIN/KEXIN-RELATED"/>
    <property type="match status" value="1"/>
</dbReference>
<proteinExistence type="inferred from homology"/>
<dbReference type="GO" id="GO:0000139">
    <property type="term" value="C:Golgi membrane"/>
    <property type="evidence" value="ECO:0007669"/>
    <property type="project" value="TreeGrafter"/>
</dbReference>
<feature type="active site" description="Charge relay system" evidence="5 6">
    <location>
        <position position="284"/>
    </location>
</feature>
<dbReference type="InterPro" id="IPR036852">
    <property type="entry name" value="Peptidase_S8/S53_dom_sf"/>
</dbReference>
<evidence type="ECO:0000256" key="5">
    <source>
        <dbReference type="PIRSR" id="PIRSR615500-1"/>
    </source>
</evidence>
<dbReference type="InterPro" id="IPR022398">
    <property type="entry name" value="Peptidase_S8_His-AS"/>
</dbReference>
<keyword evidence="9" id="KW-1185">Reference proteome</keyword>
<evidence type="ECO:0000259" key="7">
    <source>
        <dbReference type="Pfam" id="PF00082"/>
    </source>
</evidence>
<dbReference type="InterPro" id="IPR000209">
    <property type="entry name" value="Peptidase_S8/S53_dom"/>
</dbReference>
<organism evidence="8 9">
    <name type="scientific">Geodia barretti</name>
    <name type="common">Barrett's horny sponge</name>
    <dbReference type="NCBI Taxonomy" id="519541"/>
    <lineage>
        <taxon>Eukaryota</taxon>
        <taxon>Metazoa</taxon>
        <taxon>Porifera</taxon>
        <taxon>Demospongiae</taxon>
        <taxon>Heteroscleromorpha</taxon>
        <taxon>Tetractinellida</taxon>
        <taxon>Astrophorina</taxon>
        <taxon>Geodiidae</taxon>
        <taxon>Geodia</taxon>
    </lineage>
</organism>
<dbReference type="InterPro" id="IPR034182">
    <property type="entry name" value="Kexin/furin"/>
</dbReference>
<dbReference type="GO" id="GO:0004252">
    <property type="term" value="F:serine-type endopeptidase activity"/>
    <property type="evidence" value="ECO:0007669"/>
    <property type="project" value="UniProtKB-UniRule"/>
</dbReference>
<dbReference type="EMBL" id="CASHTH010000884">
    <property type="protein sequence ID" value="CAI8008659.1"/>
    <property type="molecule type" value="Genomic_DNA"/>
</dbReference>
<evidence type="ECO:0000313" key="8">
    <source>
        <dbReference type="EMBL" id="CAI8008659.1"/>
    </source>
</evidence>
<evidence type="ECO:0000256" key="3">
    <source>
        <dbReference type="ARBA" id="ARBA00022801"/>
    </source>
</evidence>
<evidence type="ECO:0000313" key="9">
    <source>
        <dbReference type="Proteomes" id="UP001174909"/>
    </source>
</evidence>
<evidence type="ECO:0000256" key="4">
    <source>
        <dbReference type="ARBA" id="ARBA00022825"/>
    </source>
</evidence>